<keyword evidence="4" id="KW-0597">Phosphoprotein</keyword>
<feature type="transmembrane region" description="Helical" evidence="13">
    <location>
        <begin position="1421"/>
        <end position="1441"/>
    </location>
</feature>
<dbReference type="Pfam" id="PF13246">
    <property type="entry name" value="Cation_ATPase"/>
    <property type="match status" value="1"/>
</dbReference>
<gene>
    <name evidence="15" type="ORF">GCM10011571_04220</name>
</gene>
<dbReference type="InterPro" id="IPR004014">
    <property type="entry name" value="ATPase_P-typ_cation-transptr_N"/>
</dbReference>
<feature type="transmembrane region" description="Helical" evidence="13">
    <location>
        <begin position="944"/>
        <end position="961"/>
    </location>
</feature>
<evidence type="ECO:0000256" key="3">
    <source>
        <dbReference type="ARBA" id="ARBA00022448"/>
    </source>
</evidence>
<feature type="domain" description="Cation-transporting P-type ATPase N-terminal" evidence="14">
    <location>
        <begin position="663"/>
        <end position="737"/>
    </location>
</feature>
<reference evidence="15" key="1">
    <citation type="journal article" date="2014" name="Int. J. Syst. Evol. Microbiol.">
        <title>Complete genome sequence of Corynebacterium casei LMG S-19264T (=DSM 44701T), isolated from a smear-ripened cheese.</title>
        <authorList>
            <consortium name="US DOE Joint Genome Institute (JGI-PGF)"/>
            <person name="Walter F."/>
            <person name="Albersmeier A."/>
            <person name="Kalinowski J."/>
            <person name="Ruckert C."/>
        </authorList>
    </citation>
    <scope>NUCLEOTIDE SEQUENCE</scope>
    <source>
        <strain evidence="15">CGMCC 1.15179</strain>
    </source>
</reference>
<dbReference type="SUPFAM" id="SSF56784">
    <property type="entry name" value="HAD-like"/>
    <property type="match status" value="1"/>
</dbReference>
<dbReference type="PRINTS" id="PR00119">
    <property type="entry name" value="CATATPASE"/>
</dbReference>
<dbReference type="GO" id="GO:0006883">
    <property type="term" value="P:intracellular sodium ion homeostasis"/>
    <property type="evidence" value="ECO:0007669"/>
    <property type="project" value="TreeGrafter"/>
</dbReference>
<keyword evidence="12 13" id="KW-0472">Membrane</keyword>
<comment type="caution">
    <text evidence="15">The sequence shown here is derived from an EMBL/GenBank/DDBJ whole genome shotgun (WGS) entry which is preliminary data.</text>
</comment>
<dbReference type="InterPro" id="IPR008250">
    <property type="entry name" value="ATPase_P-typ_transduc_dom_A_sf"/>
</dbReference>
<dbReference type="GO" id="GO:1990573">
    <property type="term" value="P:potassium ion import across plasma membrane"/>
    <property type="evidence" value="ECO:0007669"/>
    <property type="project" value="TreeGrafter"/>
</dbReference>
<sequence>MERSKRFIRTLPGRIRVEIAALKQNPEAAIYLQRRLSCQEGLLQVKLSPQSGRGLILYDEKKIAATRIFETIAILEQEWLSGMSASPSVEGPSSQEAAIEANMAPDDLPHAAGFQEVAVTRVAEEVPADQIPSSFQTMPQIPQSFSGDRMPPGLIASMGCLALLSTKQLLWGKSAIANSSLPFYLAGAFSIATGYPFLRRGIQKISQQRRWNADLLLGIGALGLALVRENLVVLAGLSILQYINWKHRTRFPEAEDGSPESYLPPEIRQYTEQAGRRGMAIAGATWAFTKSPLRSLAVLLAANPRTASISAPTAWKRAETMLRDENGALPRGGSLPELARTKTVLFDEDSILEPLQDLDIHCLTNDSLSEETVWTVAASLLNKSEHPWREPILHLHQQKGRKNRTAFKVKEADDVIIGTIQQKEYCFGSLSSLQSLGVNCEPFIFRARRMGRKGYAVRLLAQKIGSEFQPVAMLYRREFQIKANFSSITKQMRQHGLEIGVFTRQGIPPEVLKSYGVHPRLIYRNSADVRHGIASLRKEGKGVLWVTPHRLSLVQSNVLTVSDDELQSVLQSFDIAKKTDRMIRQHFRISQWWNAAGLLLALTGWAGAWTINLAADMLSLVFLSRINRLSLTNRQAPSLLEETALREVSATAESALPQSAAFSWHDLQTEDVMQYLGVDKKRGLDQDQVLSRQQSFGLNQLTTRKATPWLITFLEQFKEFTTLLLLGTTALSFFTGDAFHGIAMAVVLLANAAVGALQERKAEKVVETLNQYQPPICQVIRNGKTVELSGTDLVPGDVVILKAGDRIPADLRLMISHDLEVNESVLTGESVSVLKHPQPVSPDTPLAERTNMLYMGTDVTRGRGIGIVVQTGPRTEMGQLVALGKKEKQVTPLQARVTSISKTFVKGALIIGGIVFVVGLLRGISLPQMIATSITLAASAIPEGLPVTVTIALSAGIFRMAKTNTLIRRLSALETMGRTTVICSDKTGTLTKNEITVKKIATLQAEWDVEGDGYQPVGSIRPVGSDTAVNLSEQPEIQRMCQISLLCNNTELVKEEGRWIVKGDPTEGALLTLAVKAGMKEKTDEWKRVHEIPFDSSHGRMTVICRQFENDCYLFSKGSLESILERCTTYQVNGKTYPLTEKEKQQILQKNEAMASQALRVLGFAYRPVTWSEENGCDQEEELIFLGMVGMMDPPKPDVAESIQEAKNLGVRPVMITGDHPSTAIAIAKLLHMTEDEPKILTGQELDRLSDEELEQQIDQISIFARVTPQHKMRIVTAYQKLGHTVAMTGDGVNDTPAIKQADIGIAMGQTGTDVTKETADMVLKHDHFGSIVEAVKEGRTIISNIRKALGCLLTGNLAEIIVTGIAVIAGLPIPLIPIQILLMNLLTDALPAMILAVNPGNKTKETERKDIVDKNLYRKVAIRGALLGAGSLGLFSWHLLKGSSLLTAQTVAFATLVMGQLIQTLSWRREGSAENIRDWSRDRFLLGAMGTSVLALLSVLYLPPLSRFLQTTPLAWRQWIPVLLVSGLISTLSRPLVRLFNRPSVDNPLQMQQQSLSCA</sequence>
<feature type="transmembrane region" description="Helical" evidence="13">
    <location>
        <begin position="175"/>
        <end position="195"/>
    </location>
</feature>
<dbReference type="SUPFAM" id="SSF81665">
    <property type="entry name" value="Calcium ATPase, transmembrane domain M"/>
    <property type="match status" value="1"/>
</dbReference>
<reference evidence="15" key="2">
    <citation type="submission" date="2020-09" db="EMBL/GenBank/DDBJ databases">
        <authorList>
            <person name="Sun Q."/>
            <person name="Zhou Y."/>
        </authorList>
    </citation>
    <scope>NUCLEOTIDE SEQUENCE</scope>
    <source>
        <strain evidence="15">CGMCC 1.15179</strain>
    </source>
</reference>
<evidence type="ECO:0000256" key="6">
    <source>
        <dbReference type="ARBA" id="ARBA00022741"/>
    </source>
</evidence>
<keyword evidence="9" id="KW-1278">Translocase</keyword>
<dbReference type="InterPro" id="IPR036412">
    <property type="entry name" value="HAD-like_sf"/>
</dbReference>
<evidence type="ECO:0000256" key="12">
    <source>
        <dbReference type="ARBA" id="ARBA00023136"/>
    </source>
</evidence>
<dbReference type="Proteomes" id="UP000625210">
    <property type="component" value="Unassembled WGS sequence"/>
</dbReference>
<dbReference type="InterPro" id="IPR023298">
    <property type="entry name" value="ATPase_P-typ_TM_dom_sf"/>
</dbReference>
<evidence type="ECO:0000256" key="1">
    <source>
        <dbReference type="ARBA" id="ARBA00004127"/>
    </source>
</evidence>
<dbReference type="PANTHER" id="PTHR43294">
    <property type="entry name" value="SODIUM/POTASSIUM-TRANSPORTING ATPASE SUBUNIT ALPHA"/>
    <property type="match status" value="1"/>
</dbReference>
<evidence type="ECO:0000256" key="10">
    <source>
        <dbReference type="ARBA" id="ARBA00022989"/>
    </source>
</evidence>
<dbReference type="InterPro" id="IPR023214">
    <property type="entry name" value="HAD_sf"/>
</dbReference>
<dbReference type="Pfam" id="PF00122">
    <property type="entry name" value="E1-E2_ATPase"/>
    <property type="match status" value="1"/>
</dbReference>
<accession>A0A8J2YD05</accession>
<evidence type="ECO:0000313" key="16">
    <source>
        <dbReference type="Proteomes" id="UP000625210"/>
    </source>
</evidence>
<dbReference type="NCBIfam" id="TIGR01494">
    <property type="entry name" value="ATPase_P-type"/>
    <property type="match status" value="2"/>
</dbReference>
<feature type="transmembrane region" description="Helical" evidence="13">
    <location>
        <begin position="592"/>
        <end position="615"/>
    </location>
</feature>
<dbReference type="GO" id="GO:0005886">
    <property type="term" value="C:plasma membrane"/>
    <property type="evidence" value="ECO:0007669"/>
    <property type="project" value="TreeGrafter"/>
</dbReference>
<comment type="similarity">
    <text evidence="2">Belongs to the cation transport ATPase (P-type) (TC 3.A.3) family. Type IIA subfamily.</text>
</comment>
<dbReference type="Pfam" id="PF00689">
    <property type="entry name" value="Cation_ATPase_C"/>
    <property type="match status" value="1"/>
</dbReference>
<dbReference type="InterPro" id="IPR006068">
    <property type="entry name" value="ATPase_P-typ_cation-transptr_C"/>
</dbReference>
<dbReference type="SUPFAM" id="SSF81653">
    <property type="entry name" value="Calcium ATPase, transduction domain A"/>
    <property type="match status" value="1"/>
</dbReference>
<organism evidence="15 16">
    <name type="scientific">Marinithermofilum abyssi</name>
    <dbReference type="NCBI Taxonomy" id="1571185"/>
    <lineage>
        <taxon>Bacteria</taxon>
        <taxon>Bacillati</taxon>
        <taxon>Bacillota</taxon>
        <taxon>Bacilli</taxon>
        <taxon>Bacillales</taxon>
        <taxon>Thermoactinomycetaceae</taxon>
        <taxon>Marinithermofilum</taxon>
    </lineage>
</organism>
<comment type="subcellular location">
    <subcellularLocation>
        <location evidence="1">Endomembrane system</location>
        <topology evidence="1">Multi-pass membrane protein</topology>
    </subcellularLocation>
</comment>
<feature type="transmembrane region" description="Helical" evidence="13">
    <location>
        <begin position="904"/>
        <end position="924"/>
    </location>
</feature>
<dbReference type="InterPro" id="IPR018303">
    <property type="entry name" value="ATPase_P-typ_P_site"/>
</dbReference>
<dbReference type="SUPFAM" id="SSF81660">
    <property type="entry name" value="Metal cation-transporting ATPase, ATP-binding domain N"/>
    <property type="match status" value="1"/>
</dbReference>
<keyword evidence="7" id="KW-0067">ATP-binding</keyword>
<keyword evidence="11" id="KW-0406">Ion transport</keyword>
<feature type="transmembrane region" description="Helical" evidence="13">
    <location>
        <begin position="1447"/>
        <end position="1464"/>
    </location>
</feature>
<keyword evidence="6" id="KW-0547">Nucleotide-binding</keyword>
<evidence type="ECO:0000256" key="7">
    <source>
        <dbReference type="ARBA" id="ARBA00022840"/>
    </source>
</evidence>
<dbReference type="GO" id="GO:1902600">
    <property type="term" value="P:proton transmembrane transport"/>
    <property type="evidence" value="ECO:0007669"/>
    <property type="project" value="TreeGrafter"/>
</dbReference>
<dbReference type="Gene3D" id="3.40.1110.10">
    <property type="entry name" value="Calcium-transporting ATPase, cytoplasmic domain N"/>
    <property type="match status" value="1"/>
</dbReference>
<evidence type="ECO:0000256" key="9">
    <source>
        <dbReference type="ARBA" id="ARBA00022967"/>
    </source>
</evidence>
<dbReference type="PROSITE" id="PS00154">
    <property type="entry name" value="ATPASE_E1_E2"/>
    <property type="match status" value="1"/>
</dbReference>
<proteinExistence type="inferred from homology"/>
<feature type="transmembrane region" description="Helical" evidence="13">
    <location>
        <begin position="738"/>
        <end position="757"/>
    </location>
</feature>
<dbReference type="InterPro" id="IPR044492">
    <property type="entry name" value="P_typ_ATPase_HD_dom"/>
</dbReference>
<protein>
    <recommendedName>
        <fullName evidence="14">Cation-transporting P-type ATPase N-terminal domain-containing protein</fullName>
    </recommendedName>
</protein>
<evidence type="ECO:0000256" key="13">
    <source>
        <dbReference type="SAM" id="Phobius"/>
    </source>
</evidence>
<feature type="transmembrane region" description="Helical" evidence="13">
    <location>
        <begin position="1485"/>
        <end position="1503"/>
    </location>
</feature>
<dbReference type="PRINTS" id="PR00120">
    <property type="entry name" value="HATPASE"/>
</dbReference>
<dbReference type="Pfam" id="PF08282">
    <property type="entry name" value="Hydrolase_3"/>
    <property type="match status" value="1"/>
</dbReference>
<dbReference type="FunFam" id="2.70.150.10:FF:000160">
    <property type="entry name" value="Sarcoplasmic/endoplasmic reticulum calcium ATPase 1"/>
    <property type="match status" value="1"/>
</dbReference>
<dbReference type="SFLD" id="SFLDS00003">
    <property type="entry name" value="Haloacid_Dehalogenase"/>
    <property type="match status" value="1"/>
</dbReference>
<dbReference type="GO" id="GO:0036376">
    <property type="term" value="P:sodium ion export across plasma membrane"/>
    <property type="evidence" value="ECO:0007669"/>
    <property type="project" value="TreeGrafter"/>
</dbReference>
<dbReference type="SFLD" id="SFLDG00002">
    <property type="entry name" value="C1.7:_P-type_atpase_like"/>
    <property type="match status" value="1"/>
</dbReference>
<keyword evidence="10 13" id="KW-1133">Transmembrane helix</keyword>
<dbReference type="SFLD" id="SFLDF00027">
    <property type="entry name" value="p-type_atpase"/>
    <property type="match status" value="1"/>
</dbReference>
<dbReference type="Gene3D" id="1.20.1110.10">
    <property type="entry name" value="Calcium-transporting ATPase, transmembrane domain"/>
    <property type="match status" value="1"/>
</dbReference>
<dbReference type="GO" id="GO:0005391">
    <property type="term" value="F:P-type sodium:potassium-exchanging transporter activity"/>
    <property type="evidence" value="ECO:0007669"/>
    <property type="project" value="TreeGrafter"/>
</dbReference>
<feature type="transmembrane region" description="Helical" evidence="13">
    <location>
        <begin position="1515"/>
        <end position="1533"/>
    </location>
</feature>
<dbReference type="EMBL" id="BMHQ01000001">
    <property type="protein sequence ID" value="GGE06274.1"/>
    <property type="molecule type" value="Genomic_DNA"/>
</dbReference>
<keyword evidence="16" id="KW-1185">Reference proteome</keyword>
<dbReference type="InterPro" id="IPR023299">
    <property type="entry name" value="ATPase_P-typ_cyto_dom_N"/>
</dbReference>
<evidence type="ECO:0000256" key="4">
    <source>
        <dbReference type="ARBA" id="ARBA00022553"/>
    </source>
</evidence>
<evidence type="ECO:0000256" key="5">
    <source>
        <dbReference type="ARBA" id="ARBA00022692"/>
    </source>
</evidence>
<dbReference type="PANTHER" id="PTHR43294:SF20">
    <property type="entry name" value="P-TYPE ATPASE"/>
    <property type="match status" value="1"/>
</dbReference>
<feature type="transmembrane region" description="Helical" evidence="13">
    <location>
        <begin position="1377"/>
        <end position="1400"/>
    </location>
</feature>
<name>A0A8J2YD05_9BACL</name>
<dbReference type="InterPro" id="IPR001757">
    <property type="entry name" value="P_typ_ATPase"/>
</dbReference>
<dbReference type="Gene3D" id="3.40.50.1000">
    <property type="entry name" value="HAD superfamily/HAD-like"/>
    <property type="match status" value="1"/>
</dbReference>
<feature type="transmembrane region" description="Helical" evidence="13">
    <location>
        <begin position="1350"/>
        <end position="1371"/>
    </location>
</feature>
<dbReference type="GO" id="GO:0012505">
    <property type="term" value="C:endomembrane system"/>
    <property type="evidence" value="ECO:0007669"/>
    <property type="project" value="UniProtKB-SubCell"/>
</dbReference>
<dbReference type="Gene3D" id="2.70.150.10">
    <property type="entry name" value="Calcium-transporting ATPase, cytoplasmic transduction domain A"/>
    <property type="match status" value="1"/>
</dbReference>
<dbReference type="InterPro" id="IPR050510">
    <property type="entry name" value="Cation_transp_ATPase_P-type"/>
</dbReference>
<keyword evidence="8" id="KW-0460">Magnesium</keyword>
<evidence type="ECO:0000256" key="11">
    <source>
        <dbReference type="ARBA" id="ARBA00023065"/>
    </source>
</evidence>
<keyword evidence="3" id="KW-0813">Transport</keyword>
<dbReference type="Pfam" id="PF00690">
    <property type="entry name" value="Cation_ATPase_N"/>
    <property type="match status" value="1"/>
</dbReference>
<dbReference type="GO" id="GO:0005524">
    <property type="term" value="F:ATP binding"/>
    <property type="evidence" value="ECO:0007669"/>
    <property type="project" value="UniProtKB-KW"/>
</dbReference>
<dbReference type="GO" id="GO:0016887">
    <property type="term" value="F:ATP hydrolysis activity"/>
    <property type="evidence" value="ECO:0007669"/>
    <property type="project" value="InterPro"/>
</dbReference>
<feature type="transmembrane region" description="Helical" evidence="13">
    <location>
        <begin position="215"/>
        <end position="240"/>
    </location>
</feature>
<keyword evidence="5 13" id="KW-0812">Transmembrane</keyword>
<dbReference type="SMART" id="SM00831">
    <property type="entry name" value="Cation_ATPase_N"/>
    <property type="match status" value="1"/>
</dbReference>
<evidence type="ECO:0000256" key="8">
    <source>
        <dbReference type="ARBA" id="ARBA00022842"/>
    </source>
</evidence>
<evidence type="ECO:0000313" key="15">
    <source>
        <dbReference type="EMBL" id="GGE06274.1"/>
    </source>
</evidence>
<dbReference type="InterPro" id="IPR059000">
    <property type="entry name" value="ATPase_P-type_domA"/>
</dbReference>
<dbReference type="RefSeq" id="WP_373285892.1">
    <property type="nucleotide sequence ID" value="NZ_BMHQ01000001.1"/>
</dbReference>
<evidence type="ECO:0000259" key="14">
    <source>
        <dbReference type="SMART" id="SM00831"/>
    </source>
</evidence>
<dbReference type="GO" id="GO:0030007">
    <property type="term" value="P:intracellular potassium ion homeostasis"/>
    <property type="evidence" value="ECO:0007669"/>
    <property type="project" value="TreeGrafter"/>
</dbReference>
<evidence type="ECO:0000256" key="2">
    <source>
        <dbReference type="ARBA" id="ARBA00005675"/>
    </source>
</evidence>